<dbReference type="EMBL" id="JAPQKN010000001">
    <property type="protein sequence ID" value="KAJ5174985.1"/>
    <property type="molecule type" value="Genomic_DNA"/>
</dbReference>
<dbReference type="SUPFAM" id="SSF81383">
    <property type="entry name" value="F-box domain"/>
    <property type="match status" value="1"/>
</dbReference>
<sequence length="424" mass="48394">MIDQLPAEIIHQILSHLSARDLARVSRTCRTFAEHASNDRLWASLINSHLPFPIHDPGPFESFHRLYLAHLPYWFIPQNKIWFADTEAHGCLILARYDNRRGVIEAYRVIADRRTPKFHIWEANPDVMIQTFDPKISLWLDDPVLLLKDQEPSNPIADCQTWNPDRRMPMAAESQHVFSSLVLCPRELPDNEVITDARLWPPQIIPSTNRIFRNTSSKNMLLPKCASDASSSGFRIKRWANFRLRMTPTDNEAMSNYTTIDPEWYIPTKEKPYQGIWVGDYSAHGCEFLLIYQVDLDSEAGSATATPASADNEDIDGNREETTQKGSLRAVKLTGDPNVPRGEITFIAEDIGPKGLVRVADEEPFEGARIVQCMGHVAGLGFRDDTYIASQLILVSTDYIAHYWEEMGHISYFRRVNIDELLQT</sequence>
<dbReference type="SMART" id="SM00256">
    <property type="entry name" value="FBOX"/>
    <property type="match status" value="1"/>
</dbReference>
<proteinExistence type="predicted"/>
<name>A0A9W9IFD9_9EURO</name>
<keyword evidence="6" id="KW-1185">Reference proteome</keyword>
<keyword evidence="2" id="KW-0833">Ubl conjugation pathway</keyword>
<dbReference type="RefSeq" id="XP_056546593.1">
    <property type="nucleotide sequence ID" value="XM_056682987.1"/>
</dbReference>
<feature type="region of interest" description="Disordered" evidence="3">
    <location>
        <begin position="302"/>
        <end position="325"/>
    </location>
</feature>
<evidence type="ECO:0000256" key="2">
    <source>
        <dbReference type="ARBA" id="ARBA00022786"/>
    </source>
</evidence>
<evidence type="ECO:0000313" key="5">
    <source>
        <dbReference type="EMBL" id="KAJ5174985.1"/>
    </source>
</evidence>
<feature type="domain" description="F-box" evidence="4">
    <location>
        <begin position="1"/>
        <end position="45"/>
    </location>
</feature>
<comment type="caution">
    <text evidence="5">The sequence shown here is derived from an EMBL/GenBank/DDBJ whole genome shotgun (WGS) entry which is preliminary data.</text>
</comment>
<evidence type="ECO:0000256" key="3">
    <source>
        <dbReference type="SAM" id="MobiDB-lite"/>
    </source>
</evidence>
<dbReference type="GeneID" id="81422163"/>
<dbReference type="Pfam" id="PF12014">
    <property type="entry name" value="Cyclin_D1_bind"/>
    <property type="match status" value="1"/>
</dbReference>
<dbReference type="PROSITE" id="PS50181">
    <property type="entry name" value="FBOX"/>
    <property type="match status" value="1"/>
</dbReference>
<dbReference type="InterPro" id="IPR001810">
    <property type="entry name" value="F-box_dom"/>
</dbReference>
<reference evidence="5" key="2">
    <citation type="journal article" date="2023" name="IMA Fungus">
        <title>Comparative genomic study of the Penicillium genus elucidates a diverse pangenome and 15 lateral gene transfer events.</title>
        <authorList>
            <person name="Petersen C."/>
            <person name="Sorensen T."/>
            <person name="Nielsen M.R."/>
            <person name="Sondergaard T.E."/>
            <person name="Sorensen J.L."/>
            <person name="Fitzpatrick D.A."/>
            <person name="Frisvad J.C."/>
            <person name="Nielsen K.L."/>
        </authorList>
    </citation>
    <scope>NUCLEOTIDE SEQUENCE</scope>
    <source>
        <strain evidence="5">IBT 26290</strain>
    </source>
</reference>
<evidence type="ECO:0000256" key="1">
    <source>
        <dbReference type="ARBA" id="ARBA00004906"/>
    </source>
</evidence>
<dbReference type="AlphaFoldDB" id="A0A9W9IFD9"/>
<dbReference type="Gene3D" id="1.20.1280.50">
    <property type="match status" value="1"/>
</dbReference>
<dbReference type="Pfam" id="PF12937">
    <property type="entry name" value="F-box-like"/>
    <property type="match status" value="1"/>
</dbReference>
<evidence type="ECO:0000313" key="6">
    <source>
        <dbReference type="Proteomes" id="UP001149163"/>
    </source>
</evidence>
<dbReference type="CDD" id="cd22117">
    <property type="entry name" value="F-box_FBXL4"/>
    <property type="match status" value="1"/>
</dbReference>
<evidence type="ECO:0000259" key="4">
    <source>
        <dbReference type="PROSITE" id="PS50181"/>
    </source>
</evidence>
<reference evidence="5" key="1">
    <citation type="submission" date="2022-11" db="EMBL/GenBank/DDBJ databases">
        <authorList>
            <person name="Petersen C."/>
        </authorList>
    </citation>
    <scope>NUCLEOTIDE SEQUENCE</scope>
    <source>
        <strain evidence="5">IBT 26290</strain>
    </source>
</reference>
<dbReference type="OrthoDB" id="722566at2759"/>
<comment type="pathway">
    <text evidence="1">Protein modification; protein ubiquitination.</text>
</comment>
<accession>A0A9W9IFD9</accession>
<protein>
    <recommendedName>
        <fullName evidence="4">F-box domain-containing protein</fullName>
    </recommendedName>
</protein>
<dbReference type="PANTHER" id="PTHR10706">
    <property type="entry name" value="F-BOX FAMILY PROTEIN"/>
    <property type="match status" value="1"/>
</dbReference>
<dbReference type="Proteomes" id="UP001149163">
    <property type="component" value="Unassembled WGS sequence"/>
</dbReference>
<dbReference type="PANTHER" id="PTHR10706:SF130">
    <property type="entry name" value="F-BOX ONLY PROTEIN 31"/>
    <property type="match status" value="1"/>
</dbReference>
<gene>
    <name evidence="5" type="ORF">N7482_000862</name>
</gene>
<dbReference type="InterPro" id="IPR045048">
    <property type="entry name" value="FBXO31/39"/>
</dbReference>
<organism evidence="5 6">
    <name type="scientific">Penicillium canariense</name>
    <dbReference type="NCBI Taxonomy" id="189055"/>
    <lineage>
        <taxon>Eukaryota</taxon>
        <taxon>Fungi</taxon>
        <taxon>Dikarya</taxon>
        <taxon>Ascomycota</taxon>
        <taxon>Pezizomycotina</taxon>
        <taxon>Eurotiomycetes</taxon>
        <taxon>Eurotiomycetidae</taxon>
        <taxon>Eurotiales</taxon>
        <taxon>Aspergillaceae</taxon>
        <taxon>Penicillium</taxon>
    </lineage>
</organism>
<dbReference type="InterPro" id="IPR036047">
    <property type="entry name" value="F-box-like_dom_sf"/>
</dbReference>